<reference evidence="1 2" key="1">
    <citation type="journal article" date="2017" name="Int. J. Parasitol.">
        <title>The genome of the protozoan parasite Cystoisospora suis and a reverse vaccinology approach to identify vaccine candidates.</title>
        <authorList>
            <person name="Palmieri N."/>
            <person name="Shrestha A."/>
            <person name="Ruttkowski B."/>
            <person name="Beck T."/>
            <person name="Vogl C."/>
            <person name="Tomley F."/>
            <person name="Blake D.P."/>
            <person name="Joachim A."/>
        </authorList>
    </citation>
    <scope>NUCLEOTIDE SEQUENCE [LARGE SCALE GENOMIC DNA]</scope>
    <source>
        <strain evidence="1 2">Wien I</strain>
    </source>
</reference>
<sequence>MKMLIAVEASQTTMEEKKKKRFSLLNRSTLRRGVFLHLYVYLREQILFSFSSFYRPFTPVIIFRSFSVVHLFLSRAGFSSFATTDVMIYLS</sequence>
<dbReference type="Proteomes" id="UP000221165">
    <property type="component" value="Unassembled WGS sequence"/>
</dbReference>
<dbReference type="EMBL" id="MIGC01000163">
    <property type="protein sequence ID" value="PHJ25774.1"/>
    <property type="molecule type" value="Genomic_DNA"/>
</dbReference>
<dbReference type="GeneID" id="94423816"/>
<evidence type="ECO:0000313" key="2">
    <source>
        <dbReference type="Proteomes" id="UP000221165"/>
    </source>
</evidence>
<comment type="caution">
    <text evidence="1">The sequence shown here is derived from an EMBL/GenBank/DDBJ whole genome shotgun (WGS) entry which is preliminary data.</text>
</comment>
<evidence type="ECO:0000313" key="1">
    <source>
        <dbReference type="EMBL" id="PHJ25774.1"/>
    </source>
</evidence>
<protein>
    <submittedName>
        <fullName evidence="1">Uncharacterized protein</fullName>
    </submittedName>
</protein>
<dbReference type="AlphaFoldDB" id="A0A2C6LH27"/>
<accession>A0A2C6LH27</accession>
<gene>
    <name evidence="1" type="ORF">CSUI_000371</name>
</gene>
<keyword evidence="2" id="KW-1185">Reference proteome</keyword>
<dbReference type="VEuPathDB" id="ToxoDB:CSUI_000371"/>
<proteinExistence type="predicted"/>
<name>A0A2C6LH27_9APIC</name>
<dbReference type="RefSeq" id="XP_067927420.1">
    <property type="nucleotide sequence ID" value="XM_068060605.1"/>
</dbReference>
<organism evidence="1 2">
    <name type="scientific">Cystoisospora suis</name>
    <dbReference type="NCBI Taxonomy" id="483139"/>
    <lineage>
        <taxon>Eukaryota</taxon>
        <taxon>Sar</taxon>
        <taxon>Alveolata</taxon>
        <taxon>Apicomplexa</taxon>
        <taxon>Conoidasida</taxon>
        <taxon>Coccidia</taxon>
        <taxon>Eucoccidiorida</taxon>
        <taxon>Eimeriorina</taxon>
        <taxon>Sarcocystidae</taxon>
        <taxon>Cystoisospora</taxon>
    </lineage>
</organism>